<protein>
    <submittedName>
        <fullName evidence="2">Uncharacterized protein</fullName>
    </submittedName>
</protein>
<evidence type="ECO:0000313" key="3">
    <source>
        <dbReference type="Proteomes" id="UP000014417"/>
    </source>
</evidence>
<dbReference type="SUPFAM" id="SSF53649">
    <property type="entry name" value="Alkaline phosphatase-like"/>
    <property type="match status" value="1"/>
</dbReference>
<keyword evidence="3" id="KW-1185">Reference proteome</keyword>
<evidence type="ECO:0000313" key="2">
    <source>
        <dbReference type="EMBL" id="EPD32101.1"/>
    </source>
</evidence>
<sequence length="249" mass="27272">MRTGNVTTSGIQDATLGTMGSHVTARSHYAPSGDSKPAKGKTLRENGGLGSISEQVVYTRVDVTMGNNNSNAQPGTLVRHLQPLFEKYDVGIVISGHDEMLKASYVDDDNNGKRTYHWDVGVASDGLRADKRIKQEDGTYKPYRFNTHSFWMAQKDEPEIWKTNENGVKHLASGGKHLGHLEMIASLFSPEIVPAGTAPVVEGGVVPAYSVRMTPIAAFPLLDDNYDVTIIERRETPSNQITVTGRFIK</sequence>
<dbReference type="Gene3D" id="3.40.720.10">
    <property type="entry name" value="Alkaline Phosphatase, subunit A"/>
    <property type="match status" value="1"/>
</dbReference>
<dbReference type="Proteomes" id="UP000014417">
    <property type="component" value="Unassembled WGS sequence"/>
</dbReference>
<dbReference type="PATRIC" id="fig|883161.3.peg.1650"/>
<name>S2VZ21_9ACTN</name>
<organism evidence="2 3">
    <name type="scientific">Propionimicrobium lymphophilum ACS-093-V-SCH5</name>
    <dbReference type="NCBI Taxonomy" id="883161"/>
    <lineage>
        <taxon>Bacteria</taxon>
        <taxon>Bacillati</taxon>
        <taxon>Actinomycetota</taxon>
        <taxon>Actinomycetes</taxon>
        <taxon>Propionibacteriales</taxon>
        <taxon>Propionibacteriaceae</taxon>
        <taxon>Propionimicrobium</taxon>
    </lineage>
</organism>
<dbReference type="HOGENOM" id="CLU_1115005_0_0_11"/>
<dbReference type="InterPro" id="IPR017850">
    <property type="entry name" value="Alkaline_phosphatase_core_sf"/>
</dbReference>
<proteinExistence type="predicted"/>
<dbReference type="AlphaFoldDB" id="S2VZ21"/>
<dbReference type="EMBL" id="AGZR01000009">
    <property type="protein sequence ID" value="EPD32101.1"/>
    <property type="molecule type" value="Genomic_DNA"/>
</dbReference>
<gene>
    <name evidence="2" type="ORF">HMPREF9306_01665</name>
</gene>
<accession>S2VZ21</accession>
<dbReference type="STRING" id="883161.HMPREF9306_01665"/>
<evidence type="ECO:0000256" key="1">
    <source>
        <dbReference type="SAM" id="MobiDB-lite"/>
    </source>
</evidence>
<feature type="region of interest" description="Disordered" evidence="1">
    <location>
        <begin position="25"/>
        <end position="47"/>
    </location>
</feature>
<comment type="caution">
    <text evidence="2">The sequence shown here is derived from an EMBL/GenBank/DDBJ whole genome shotgun (WGS) entry which is preliminary data.</text>
</comment>
<reference evidence="2 3" key="1">
    <citation type="submission" date="2013-04" db="EMBL/GenBank/DDBJ databases">
        <title>The Genome Sequence of Propionimicrobium lymphophilum ACS-093-V-SCH5.</title>
        <authorList>
            <consortium name="The Broad Institute Genomics Platform"/>
            <person name="Earl A."/>
            <person name="Ward D."/>
            <person name="Feldgarden M."/>
            <person name="Gevers D."/>
            <person name="Saerens B."/>
            <person name="Vaneechoutte M."/>
            <person name="Walker B."/>
            <person name="Young S."/>
            <person name="Zeng Q."/>
            <person name="Gargeya S."/>
            <person name="Fitzgerald M."/>
            <person name="Haas B."/>
            <person name="Abouelleil A."/>
            <person name="Allen A.W."/>
            <person name="Alvarado L."/>
            <person name="Arachchi H.M."/>
            <person name="Berlin A.M."/>
            <person name="Chapman S.B."/>
            <person name="Gainer-Dewar J."/>
            <person name="Goldberg J."/>
            <person name="Griggs A."/>
            <person name="Gujja S."/>
            <person name="Hansen M."/>
            <person name="Howarth C."/>
            <person name="Imamovic A."/>
            <person name="Ireland A."/>
            <person name="Larimer J."/>
            <person name="McCowan C."/>
            <person name="Murphy C."/>
            <person name="Pearson M."/>
            <person name="Poon T.W."/>
            <person name="Priest M."/>
            <person name="Roberts A."/>
            <person name="Saif S."/>
            <person name="Shea T."/>
            <person name="Sisk P."/>
            <person name="Sykes S."/>
            <person name="Wortman J."/>
            <person name="Nusbaum C."/>
            <person name="Birren B."/>
        </authorList>
    </citation>
    <scope>NUCLEOTIDE SEQUENCE [LARGE SCALE GENOMIC DNA]</scope>
    <source>
        <strain evidence="2 3">ACS-093-V-SCH5</strain>
    </source>
</reference>